<name>A0ABM8WNK2_9BURK</name>
<feature type="transmembrane region" description="Helical" evidence="1">
    <location>
        <begin position="173"/>
        <end position="196"/>
    </location>
</feature>
<feature type="transmembrane region" description="Helical" evidence="1">
    <location>
        <begin position="78"/>
        <end position="98"/>
    </location>
</feature>
<proteinExistence type="predicted"/>
<feature type="transmembrane region" description="Helical" evidence="1">
    <location>
        <begin position="107"/>
        <end position="128"/>
    </location>
</feature>
<dbReference type="InterPro" id="IPR005330">
    <property type="entry name" value="MHYT_dom"/>
</dbReference>
<dbReference type="Pfam" id="PF00563">
    <property type="entry name" value="EAL"/>
    <property type="match status" value="1"/>
</dbReference>
<dbReference type="SMART" id="SM00052">
    <property type="entry name" value="EAL"/>
    <property type="match status" value="1"/>
</dbReference>
<dbReference type="Gene3D" id="3.20.20.450">
    <property type="entry name" value="EAL domain"/>
    <property type="match status" value="1"/>
</dbReference>
<comment type="caution">
    <text evidence="5">The sequence shown here is derived from an EMBL/GenBank/DDBJ whole genome shotgun (WGS) entry which is preliminary data.</text>
</comment>
<dbReference type="Proteomes" id="UP000721236">
    <property type="component" value="Unassembled WGS sequence"/>
</dbReference>
<gene>
    <name evidence="5" type="ORF">LMG21510_01306</name>
</gene>
<dbReference type="InterPro" id="IPR000160">
    <property type="entry name" value="GGDEF_dom"/>
</dbReference>
<dbReference type="Gene3D" id="3.30.70.270">
    <property type="match status" value="1"/>
</dbReference>
<dbReference type="SUPFAM" id="SSF141868">
    <property type="entry name" value="EAL domain-like"/>
    <property type="match status" value="1"/>
</dbReference>
<dbReference type="PANTHER" id="PTHR44757:SF2">
    <property type="entry name" value="BIOFILM ARCHITECTURE MAINTENANCE PROTEIN MBAA"/>
    <property type="match status" value="1"/>
</dbReference>
<evidence type="ECO:0000313" key="6">
    <source>
        <dbReference type="Proteomes" id="UP000721236"/>
    </source>
</evidence>
<keyword evidence="6" id="KW-1185">Reference proteome</keyword>
<feature type="domain" description="GGDEF" evidence="3">
    <location>
        <begin position="292"/>
        <end position="424"/>
    </location>
</feature>
<dbReference type="InterPro" id="IPR052155">
    <property type="entry name" value="Biofilm_reg_signaling"/>
</dbReference>
<evidence type="ECO:0000313" key="5">
    <source>
        <dbReference type="EMBL" id="CAG9168980.1"/>
    </source>
</evidence>
<organism evidence="5 6">
    <name type="scientific">Cupriavidus respiraculi</name>
    <dbReference type="NCBI Taxonomy" id="195930"/>
    <lineage>
        <taxon>Bacteria</taxon>
        <taxon>Pseudomonadati</taxon>
        <taxon>Pseudomonadota</taxon>
        <taxon>Betaproteobacteria</taxon>
        <taxon>Burkholderiales</taxon>
        <taxon>Burkholderiaceae</taxon>
        <taxon>Cupriavidus</taxon>
    </lineage>
</organism>
<feature type="domain" description="EAL" evidence="2">
    <location>
        <begin position="433"/>
        <end position="687"/>
    </location>
</feature>
<dbReference type="PROSITE" id="PS50887">
    <property type="entry name" value="GGDEF"/>
    <property type="match status" value="1"/>
</dbReference>
<evidence type="ECO:0000259" key="2">
    <source>
        <dbReference type="PROSITE" id="PS50883"/>
    </source>
</evidence>
<evidence type="ECO:0000256" key="1">
    <source>
        <dbReference type="PROSITE-ProRule" id="PRU00244"/>
    </source>
</evidence>
<dbReference type="InterPro" id="IPR043128">
    <property type="entry name" value="Rev_trsase/Diguanyl_cyclase"/>
</dbReference>
<evidence type="ECO:0000259" key="3">
    <source>
        <dbReference type="PROSITE" id="PS50887"/>
    </source>
</evidence>
<dbReference type="Pfam" id="PF00990">
    <property type="entry name" value="GGDEF"/>
    <property type="match status" value="1"/>
</dbReference>
<dbReference type="PANTHER" id="PTHR44757">
    <property type="entry name" value="DIGUANYLATE CYCLASE DGCP"/>
    <property type="match status" value="1"/>
</dbReference>
<keyword evidence="1" id="KW-1133">Transmembrane helix</keyword>
<dbReference type="PROSITE" id="PS50924">
    <property type="entry name" value="MHYT"/>
    <property type="match status" value="1"/>
</dbReference>
<reference evidence="5 6" key="1">
    <citation type="submission" date="2021-08" db="EMBL/GenBank/DDBJ databases">
        <authorList>
            <person name="Peeters C."/>
        </authorList>
    </citation>
    <scope>NUCLEOTIDE SEQUENCE [LARGE SCALE GENOMIC DNA]</scope>
    <source>
        <strain evidence="5 6">LMG 21510</strain>
    </source>
</reference>
<accession>A0ABM8WNK2</accession>
<dbReference type="CDD" id="cd01948">
    <property type="entry name" value="EAL"/>
    <property type="match status" value="1"/>
</dbReference>
<dbReference type="InterPro" id="IPR035919">
    <property type="entry name" value="EAL_sf"/>
</dbReference>
<evidence type="ECO:0000259" key="4">
    <source>
        <dbReference type="PROSITE" id="PS50924"/>
    </source>
</evidence>
<dbReference type="Pfam" id="PF03707">
    <property type="entry name" value="MHYT"/>
    <property type="match status" value="3"/>
</dbReference>
<dbReference type="InterPro" id="IPR029787">
    <property type="entry name" value="Nucleotide_cyclase"/>
</dbReference>
<dbReference type="SUPFAM" id="SSF55073">
    <property type="entry name" value="Nucleotide cyclase"/>
    <property type="match status" value="1"/>
</dbReference>
<feature type="domain" description="MHYT" evidence="4">
    <location>
        <begin position="6"/>
        <end position="199"/>
    </location>
</feature>
<keyword evidence="1" id="KW-0472">Membrane</keyword>
<dbReference type="EMBL" id="CAJZAH010000001">
    <property type="protein sequence ID" value="CAG9168980.1"/>
    <property type="molecule type" value="Genomic_DNA"/>
</dbReference>
<feature type="transmembrane region" description="Helical" evidence="1">
    <location>
        <begin position="216"/>
        <end position="237"/>
    </location>
</feature>
<protein>
    <submittedName>
        <fullName evidence="5">Signaling protein</fullName>
    </submittedName>
</protein>
<dbReference type="InterPro" id="IPR001633">
    <property type="entry name" value="EAL_dom"/>
</dbReference>
<keyword evidence="1" id="KW-0812">Transmembrane</keyword>
<dbReference type="NCBIfam" id="TIGR00254">
    <property type="entry name" value="GGDEF"/>
    <property type="match status" value="1"/>
</dbReference>
<dbReference type="CDD" id="cd01949">
    <property type="entry name" value="GGDEF"/>
    <property type="match status" value="1"/>
</dbReference>
<feature type="transmembrane region" description="Helical" evidence="1">
    <location>
        <begin position="42"/>
        <end position="66"/>
    </location>
</feature>
<feature type="transmembrane region" description="Helical" evidence="1">
    <location>
        <begin position="140"/>
        <end position="161"/>
    </location>
</feature>
<dbReference type="RefSeq" id="WP_224040455.1">
    <property type="nucleotide sequence ID" value="NZ_CAJZAH010000001.1"/>
</dbReference>
<feature type="transmembrane region" description="Helical" evidence="1">
    <location>
        <begin position="12"/>
        <end position="30"/>
    </location>
</feature>
<sequence length="695" mass="74340">MLESSHDTLLVIFSVLIAILASYTALDLAGRITAAQGRVAHVWLGAGAVAMGLGIWSMHFVGMLAFQLPIPLGYDVGITVGSLVIAIVASAFALWLVCQQTLPWSRLVLGAVLMGCAVAGMHYTGMAAMRMRPGIDYDPLLFALSVAIAIGACGAALWIAFRLRHRVGRYRRLRVGAATVMGLAIVAMHYIGMAAAGFPNSSVCGAAASGLSGASLAVPIMVITISVLAVALITSVLDLRLAMQTAMLAESLAAANEELTYLALHDKLTKLPNRALLEDRFERMLQAAGEGTHIAVLFVDLDGFKAVNDSLGHQAGDVLLAEVAQRLRAGLDPQATASRVGGDEFVLLSEVDEPEDAGAIAERVLTALRAPIVIGGQVVHVSASIGIAVSPDNGTDQRTLLRHADAAMYHAKASGRDMYSFFAQSMQRNAQAQQSLVHELRGALQHRQFVLHYQPKVTAPQGTVVGAEALLRWNHPARGLIPPDHFIPLAEKTGMIVPIGKWVLDEACRQLAQWHGQGHRAWTMAVNLSAVQFCDPALIETVRDTLWRHGLEPQVLTLEITESTAMHDVEVSMAILQQLDIMGVRISIDDFGTGYSSLLHLKRIPASELKIDRAFVRHLAQNTDDAAIVSAIVALGHTLNLQIVAEGVETPAQQAFLTNLGCDGLQGYLLGRPVPADEFAAQAARHPMRTAETAD</sequence>
<dbReference type="SMART" id="SM00267">
    <property type="entry name" value="GGDEF"/>
    <property type="match status" value="1"/>
</dbReference>
<dbReference type="PROSITE" id="PS50883">
    <property type="entry name" value="EAL"/>
    <property type="match status" value="1"/>
</dbReference>